<dbReference type="InParanoid" id="A0A2V0NTM6"/>
<organism evidence="2 3">
    <name type="scientific">Raphidocelis subcapitata</name>
    <dbReference type="NCBI Taxonomy" id="307507"/>
    <lineage>
        <taxon>Eukaryota</taxon>
        <taxon>Viridiplantae</taxon>
        <taxon>Chlorophyta</taxon>
        <taxon>core chlorophytes</taxon>
        <taxon>Chlorophyceae</taxon>
        <taxon>CS clade</taxon>
        <taxon>Sphaeropleales</taxon>
        <taxon>Selenastraceae</taxon>
        <taxon>Raphidocelis</taxon>
    </lineage>
</organism>
<feature type="region of interest" description="Disordered" evidence="1">
    <location>
        <begin position="304"/>
        <end position="331"/>
    </location>
</feature>
<dbReference type="AlphaFoldDB" id="A0A2V0NTM6"/>
<feature type="compositionally biased region" description="Gly residues" evidence="1">
    <location>
        <begin position="304"/>
        <end position="318"/>
    </location>
</feature>
<sequence length="331" mass="34263">MSAPAHPPPPAPMFTLFADIDGSLVHYPDAQSLAELERTADVLLLPPSTTGRVGVISRGTLERCARLRDGGARIAIVSGARTTTLLARLPFLPAADAYVSENGGRIFYPDDSGLTAAPLREDFEWRALLAPVAGPLRQEALPPAERQGIVWDYYRALSAAGWRLDASGYSTAFRLLPTPGRGREETAAAIAARPPGLAASFNLGVADFYPAASGKEGAAAHLLARWGGAARAAAHLCDDDNDLPLAALVGRAFIPGITEASVSRAIEVDPSHFEVASGRWTDATEEMLDAAAAHFARLARGEGAAGGARGGEGGGAGEAAGRQAGRAAAAR</sequence>
<dbReference type="EMBL" id="BDRX01000003">
    <property type="protein sequence ID" value="GBF88185.1"/>
    <property type="molecule type" value="Genomic_DNA"/>
</dbReference>
<evidence type="ECO:0000256" key="1">
    <source>
        <dbReference type="SAM" id="MobiDB-lite"/>
    </source>
</evidence>
<dbReference type="SUPFAM" id="SSF56784">
    <property type="entry name" value="HAD-like"/>
    <property type="match status" value="1"/>
</dbReference>
<evidence type="ECO:0000313" key="3">
    <source>
        <dbReference type="Proteomes" id="UP000247498"/>
    </source>
</evidence>
<name>A0A2V0NTM6_9CHLO</name>
<dbReference type="InterPro" id="IPR023214">
    <property type="entry name" value="HAD_sf"/>
</dbReference>
<feature type="compositionally biased region" description="Low complexity" evidence="1">
    <location>
        <begin position="319"/>
        <end position="331"/>
    </location>
</feature>
<keyword evidence="3" id="KW-1185">Reference proteome</keyword>
<comment type="caution">
    <text evidence="2">The sequence shown here is derived from an EMBL/GenBank/DDBJ whole genome shotgun (WGS) entry which is preliminary data.</text>
</comment>
<gene>
    <name evidence="2" type="ORF">Rsub_00897</name>
</gene>
<evidence type="ECO:0000313" key="2">
    <source>
        <dbReference type="EMBL" id="GBF88185.1"/>
    </source>
</evidence>
<reference evidence="2 3" key="1">
    <citation type="journal article" date="2018" name="Sci. Rep.">
        <title>Raphidocelis subcapitata (=Pseudokirchneriella subcapitata) provides an insight into genome evolution and environmental adaptations in the Sphaeropleales.</title>
        <authorList>
            <person name="Suzuki S."/>
            <person name="Yamaguchi H."/>
            <person name="Nakajima N."/>
            <person name="Kawachi M."/>
        </authorList>
    </citation>
    <scope>NUCLEOTIDE SEQUENCE [LARGE SCALE GENOMIC DNA]</scope>
    <source>
        <strain evidence="2 3">NIES-35</strain>
    </source>
</reference>
<dbReference type="Proteomes" id="UP000247498">
    <property type="component" value="Unassembled WGS sequence"/>
</dbReference>
<dbReference type="OrthoDB" id="407888at2759"/>
<protein>
    <recommendedName>
        <fullName evidence="4">Sucrose phosphatase-like domain-containing protein</fullName>
    </recommendedName>
</protein>
<evidence type="ECO:0008006" key="4">
    <source>
        <dbReference type="Google" id="ProtNLM"/>
    </source>
</evidence>
<dbReference type="Gene3D" id="3.40.50.1000">
    <property type="entry name" value="HAD superfamily/HAD-like"/>
    <property type="match status" value="1"/>
</dbReference>
<accession>A0A2V0NTM6</accession>
<proteinExistence type="predicted"/>
<dbReference type="InterPro" id="IPR036412">
    <property type="entry name" value="HAD-like_sf"/>
</dbReference>